<reference evidence="2" key="1">
    <citation type="submission" date="2020-11" db="EMBL/GenBank/DDBJ databases">
        <authorList>
            <person name="Tran Van P."/>
        </authorList>
    </citation>
    <scope>NUCLEOTIDE SEQUENCE</scope>
</reference>
<evidence type="ECO:0000313" key="2">
    <source>
        <dbReference type="EMBL" id="CAD7596181.1"/>
    </source>
</evidence>
<accession>A0A7R9K1A6</accession>
<proteinExistence type="predicted"/>
<dbReference type="AlphaFoldDB" id="A0A7R9K1A6"/>
<protein>
    <submittedName>
        <fullName evidence="2">Uncharacterized protein</fullName>
    </submittedName>
</protein>
<organism evidence="2">
    <name type="scientific">Timema genevievae</name>
    <name type="common">Walking stick</name>
    <dbReference type="NCBI Taxonomy" id="629358"/>
    <lineage>
        <taxon>Eukaryota</taxon>
        <taxon>Metazoa</taxon>
        <taxon>Ecdysozoa</taxon>
        <taxon>Arthropoda</taxon>
        <taxon>Hexapoda</taxon>
        <taxon>Insecta</taxon>
        <taxon>Pterygota</taxon>
        <taxon>Neoptera</taxon>
        <taxon>Polyneoptera</taxon>
        <taxon>Phasmatodea</taxon>
        <taxon>Timematodea</taxon>
        <taxon>Timematoidea</taxon>
        <taxon>Timematidae</taxon>
        <taxon>Timema</taxon>
    </lineage>
</organism>
<name>A0A7R9K1A6_TIMGE</name>
<dbReference type="EMBL" id="OE841535">
    <property type="protein sequence ID" value="CAD7596181.1"/>
    <property type="molecule type" value="Genomic_DNA"/>
</dbReference>
<feature type="compositionally biased region" description="Polar residues" evidence="1">
    <location>
        <begin position="171"/>
        <end position="183"/>
    </location>
</feature>
<evidence type="ECO:0000256" key="1">
    <source>
        <dbReference type="SAM" id="MobiDB-lite"/>
    </source>
</evidence>
<gene>
    <name evidence="2" type="ORF">TGEB3V08_LOCUS6311</name>
</gene>
<feature type="region of interest" description="Disordered" evidence="1">
    <location>
        <begin position="149"/>
        <end position="183"/>
    </location>
</feature>
<sequence>MGDGPQKSPCRNTQARSACNVAGRAPMVTAVTNGGEGAQREGELTHVYGHESQCHNKVALHHKEKPPPVHPTEIRSSISPSSAVWLNTTGALANYATEAVHPTEIRSSISPSSAVGLNTTSALANYATEAEKLVMNFRSQLQLPMNCYPMPETNMHNSRKRGTRKDTKKTSNPQDQPSPNRNF</sequence>